<reference evidence="2" key="1">
    <citation type="submission" date="2022-07" db="EMBL/GenBank/DDBJ databases">
        <title>Genome analysis of Parmales, a sister group of diatoms, reveals the evolutionary specialization of diatoms from phago-mixotrophs to photoautotrophs.</title>
        <authorList>
            <person name="Ban H."/>
            <person name="Sato S."/>
            <person name="Yoshikawa S."/>
            <person name="Kazumasa Y."/>
            <person name="Nakamura Y."/>
            <person name="Ichinomiya M."/>
            <person name="Saitoh K."/>
            <person name="Sato N."/>
            <person name="Blanc-Mathieu R."/>
            <person name="Endo H."/>
            <person name="Kuwata A."/>
            <person name="Ogata H."/>
        </authorList>
    </citation>
    <scope>NUCLEOTIDE SEQUENCE</scope>
</reference>
<evidence type="ECO:0000256" key="1">
    <source>
        <dbReference type="SAM" id="MobiDB-lite"/>
    </source>
</evidence>
<evidence type="ECO:0000313" key="3">
    <source>
        <dbReference type="Proteomes" id="UP001165082"/>
    </source>
</evidence>
<gene>
    <name evidence="2" type="ORF">TrRE_jg7379</name>
</gene>
<proteinExistence type="predicted"/>
<feature type="compositionally biased region" description="Polar residues" evidence="1">
    <location>
        <begin position="9"/>
        <end position="19"/>
    </location>
</feature>
<feature type="compositionally biased region" description="Gly residues" evidence="1">
    <location>
        <begin position="73"/>
        <end position="84"/>
    </location>
</feature>
<protein>
    <recommendedName>
        <fullName evidence="4">SMP domain-containing protein</fullName>
    </recommendedName>
</protein>
<name>A0A9W7AHI7_9STRA</name>
<feature type="region of interest" description="Disordered" evidence="1">
    <location>
        <begin position="1"/>
        <end position="84"/>
    </location>
</feature>
<evidence type="ECO:0008006" key="4">
    <source>
        <dbReference type="Google" id="ProtNLM"/>
    </source>
</evidence>
<comment type="caution">
    <text evidence="2">The sequence shown here is derived from an EMBL/GenBank/DDBJ whole genome shotgun (WGS) entry which is preliminary data.</text>
</comment>
<organism evidence="2 3">
    <name type="scientific">Triparma retinervis</name>
    <dbReference type="NCBI Taxonomy" id="2557542"/>
    <lineage>
        <taxon>Eukaryota</taxon>
        <taxon>Sar</taxon>
        <taxon>Stramenopiles</taxon>
        <taxon>Ochrophyta</taxon>
        <taxon>Bolidophyceae</taxon>
        <taxon>Parmales</taxon>
        <taxon>Triparmaceae</taxon>
        <taxon>Triparma</taxon>
    </lineage>
</organism>
<dbReference type="Proteomes" id="UP001165082">
    <property type="component" value="Unassembled WGS sequence"/>
</dbReference>
<dbReference type="EMBL" id="BRXZ01001391">
    <property type="protein sequence ID" value="GMH70050.1"/>
    <property type="molecule type" value="Genomic_DNA"/>
</dbReference>
<dbReference type="AlphaFoldDB" id="A0A9W7AHI7"/>
<feature type="compositionally biased region" description="Low complexity" evidence="1">
    <location>
        <begin position="44"/>
        <end position="72"/>
    </location>
</feature>
<keyword evidence="3" id="KW-1185">Reference proteome</keyword>
<feature type="compositionally biased region" description="Polar residues" evidence="1">
    <location>
        <begin position="30"/>
        <end position="40"/>
    </location>
</feature>
<evidence type="ECO:0000313" key="2">
    <source>
        <dbReference type="EMBL" id="GMH70050.1"/>
    </source>
</evidence>
<sequence length="84" mass="8465">MVAKRINKKSPNMPKNTSMDGAAARRIMSSAYSNSGSVQKGSFAARAQSAAAKNMNAGKVEGWSASKNSGASKGSGGVIGSGKK</sequence>
<accession>A0A9W7AHI7</accession>